<organism evidence="1 2">
    <name type="scientific">Dethiosulfatibacter aminovorans DSM 17477</name>
    <dbReference type="NCBI Taxonomy" id="1121476"/>
    <lineage>
        <taxon>Bacteria</taxon>
        <taxon>Bacillati</taxon>
        <taxon>Bacillota</taxon>
        <taxon>Tissierellia</taxon>
        <taxon>Dethiosulfatibacter</taxon>
    </lineage>
</organism>
<evidence type="ECO:0008006" key="3">
    <source>
        <dbReference type="Google" id="ProtNLM"/>
    </source>
</evidence>
<dbReference type="SUPFAM" id="SSF75138">
    <property type="entry name" value="HprK N-terminal domain-like"/>
    <property type="match status" value="1"/>
</dbReference>
<reference evidence="1 2" key="1">
    <citation type="submission" date="2016-11" db="EMBL/GenBank/DDBJ databases">
        <authorList>
            <person name="Jaros S."/>
            <person name="Januszkiewicz K."/>
            <person name="Wedrychowicz H."/>
        </authorList>
    </citation>
    <scope>NUCLEOTIDE SEQUENCE [LARGE SCALE GENOMIC DNA]</scope>
    <source>
        <strain evidence="1 2">DSM 17477</strain>
    </source>
</reference>
<dbReference type="Proteomes" id="UP000184052">
    <property type="component" value="Unassembled WGS sequence"/>
</dbReference>
<keyword evidence="2" id="KW-1185">Reference proteome</keyword>
<dbReference type="RefSeq" id="WP_073050303.1">
    <property type="nucleotide sequence ID" value="NZ_FQZL01000026.1"/>
</dbReference>
<dbReference type="Gene3D" id="3.40.1390.20">
    <property type="entry name" value="HprK N-terminal domain-like"/>
    <property type="match status" value="1"/>
</dbReference>
<dbReference type="EMBL" id="FQZL01000026">
    <property type="protein sequence ID" value="SHJ59219.1"/>
    <property type="molecule type" value="Genomic_DNA"/>
</dbReference>
<sequence>MKLSTIIEELELEIITGETGISNIEAEGVYIGDLLSLVMAKAKHDEVWITIQTHINVVAIADLLELAAILVAENMEVDEDTIEKAADMDIVILKSGLPAYDLACRLHDLGM</sequence>
<accession>A0A1M6KJX6</accession>
<evidence type="ECO:0000313" key="1">
    <source>
        <dbReference type="EMBL" id="SHJ59219.1"/>
    </source>
</evidence>
<gene>
    <name evidence="1" type="ORF">SAMN02745751_02919</name>
</gene>
<evidence type="ECO:0000313" key="2">
    <source>
        <dbReference type="Proteomes" id="UP000184052"/>
    </source>
</evidence>
<dbReference type="InterPro" id="IPR028979">
    <property type="entry name" value="Ser_kin/Pase_Hpr-like_N_sf"/>
</dbReference>
<protein>
    <recommendedName>
        <fullName evidence="3">DRTGG domain-containing protein</fullName>
    </recommendedName>
</protein>
<dbReference type="STRING" id="1121476.SAMN02745751_02919"/>
<proteinExistence type="predicted"/>
<dbReference type="AlphaFoldDB" id="A0A1M6KJX6"/>
<name>A0A1M6KJX6_9FIRM</name>
<dbReference type="OrthoDB" id="9800356at2"/>